<dbReference type="GO" id="GO:0016020">
    <property type="term" value="C:membrane"/>
    <property type="evidence" value="ECO:0007669"/>
    <property type="project" value="TreeGrafter"/>
</dbReference>
<dbReference type="CDD" id="cd05233">
    <property type="entry name" value="SDR_c"/>
    <property type="match status" value="1"/>
</dbReference>
<proteinExistence type="inferred from homology"/>
<evidence type="ECO:0000256" key="1">
    <source>
        <dbReference type="ARBA" id="ARBA00006484"/>
    </source>
</evidence>
<dbReference type="PANTHER" id="PTHR44196:SF1">
    <property type="entry name" value="DEHYDROGENASE_REDUCTASE SDR FAMILY MEMBER 7B"/>
    <property type="match status" value="1"/>
</dbReference>
<dbReference type="GO" id="GO:0016491">
    <property type="term" value="F:oxidoreductase activity"/>
    <property type="evidence" value="ECO:0007669"/>
    <property type="project" value="UniProtKB-KW"/>
</dbReference>
<evidence type="ECO:0000256" key="4">
    <source>
        <dbReference type="SAM" id="Phobius"/>
    </source>
</evidence>
<gene>
    <name evidence="5" type="ORF">SAMN05660895_0307</name>
</gene>
<dbReference type="InterPro" id="IPR036291">
    <property type="entry name" value="NAD(P)-bd_dom_sf"/>
</dbReference>
<keyword evidence="4" id="KW-0472">Membrane</keyword>
<sequence length="238" mass="26443">MESLSRKHILIFGATGGIGTALCSLLAASGAYIWISGRNKEKLQSVQKQFPTPISGILPCDIRDESAVEALAGKIQSEIGHLDVLINLSGIGILKPLEQLSVAEFEEVMRVNVFGAFYIMKHFMPLFKARQQGLIVHVPGILGKVPMSGAAAYCASKYALVGMMQSIREEIKRTRIRITLLYFGGVDTPFWDQMDGRFQRERMIRADEAARAIWYICQQPDSGVLNEMVLQPFSHQVL</sequence>
<keyword evidence="4" id="KW-0812">Transmembrane</keyword>
<evidence type="ECO:0000256" key="2">
    <source>
        <dbReference type="ARBA" id="ARBA00023002"/>
    </source>
</evidence>
<accession>A0A1I7N105</accession>
<dbReference type="PRINTS" id="PR00081">
    <property type="entry name" value="GDHRDH"/>
</dbReference>
<feature type="transmembrane region" description="Helical" evidence="4">
    <location>
        <begin position="9"/>
        <end position="35"/>
    </location>
</feature>
<dbReference type="STRING" id="1393122.SAMN05660895_0307"/>
<dbReference type="EMBL" id="FPCJ01000001">
    <property type="protein sequence ID" value="SFV28323.1"/>
    <property type="molecule type" value="Genomic_DNA"/>
</dbReference>
<dbReference type="PRINTS" id="PR00080">
    <property type="entry name" value="SDRFAMILY"/>
</dbReference>
<dbReference type="AlphaFoldDB" id="A0A1I7N105"/>
<keyword evidence="6" id="KW-1185">Reference proteome</keyword>
<evidence type="ECO:0000313" key="6">
    <source>
        <dbReference type="Proteomes" id="UP000199537"/>
    </source>
</evidence>
<dbReference type="Gene3D" id="3.40.50.720">
    <property type="entry name" value="NAD(P)-binding Rossmann-like Domain"/>
    <property type="match status" value="1"/>
</dbReference>
<evidence type="ECO:0000313" key="5">
    <source>
        <dbReference type="EMBL" id="SFV28323.1"/>
    </source>
</evidence>
<dbReference type="Pfam" id="PF00106">
    <property type="entry name" value="adh_short"/>
    <property type="match status" value="1"/>
</dbReference>
<dbReference type="Proteomes" id="UP000199537">
    <property type="component" value="Unassembled WGS sequence"/>
</dbReference>
<organism evidence="5 6">
    <name type="scientific">Thermoflavifilum thermophilum</name>
    <dbReference type="NCBI Taxonomy" id="1393122"/>
    <lineage>
        <taxon>Bacteria</taxon>
        <taxon>Pseudomonadati</taxon>
        <taxon>Bacteroidota</taxon>
        <taxon>Chitinophagia</taxon>
        <taxon>Chitinophagales</taxon>
        <taxon>Chitinophagaceae</taxon>
        <taxon>Thermoflavifilum</taxon>
    </lineage>
</organism>
<protein>
    <submittedName>
        <fullName evidence="5">NADP-dependent 3-hydroxy acid dehydrogenase YdfG</fullName>
    </submittedName>
</protein>
<comment type="similarity">
    <text evidence="1 3">Belongs to the short-chain dehydrogenases/reductases (SDR) family.</text>
</comment>
<dbReference type="PANTHER" id="PTHR44196">
    <property type="entry name" value="DEHYDROGENASE/REDUCTASE SDR FAMILY MEMBER 7B"/>
    <property type="match status" value="1"/>
</dbReference>
<dbReference type="SUPFAM" id="SSF51735">
    <property type="entry name" value="NAD(P)-binding Rossmann-fold domains"/>
    <property type="match status" value="1"/>
</dbReference>
<dbReference type="RefSeq" id="WP_092456747.1">
    <property type="nucleotide sequence ID" value="NZ_FPCJ01000001.1"/>
</dbReference>
<dbReference type="InterPro" id="IPR002347">
    <property type="entry name" value="SDR_fam"/>
</dbReference>
<name>A0A1I7N105_9BACT</name>
<keyword evidence="4" id="KW-1133">Transmembrane helix</keyword>
<dbReference type="OrthoDB" id="9810734at2"/>
<evidence type="ECO:0000256" key="3">
    <source>
        <dbReference type="RuleBase" id="RU000363"/>
    </source>
</evidence>
<reference evidence="6" key="1">
    <citation type="submission" date="2016-10" db="EMBL/GenBank/DDBJ databases">
        <authorList>
            <person name="Varghese N."/>
            <person name="Submissions S."/>
        </authorList>
    </citation>
    <scope>NUCLEOTIDE SEQUENCE [LARGE SCALE GENOMIC DNA]</scope>
    <source>
        <strain evidence="6">DSM 14807</strain>
    </source>
</reference>
<keyword evidence="2" id="KW-0560">Oxidoreductase</keyword>